<protein>
    <submittedName>
        <fullName evidence="1">Uncharacterized protein</fullName>
    </submittedName>
</protein>
<dbReference type="Proteomes" id="UP000321393">
    <property type="component" value="Unassembled WGS sequence"/>
</dbReference>
<evidence type="ECO:0000313" key="2">
    <source>
        <dbReference type="EMBL" id="TYK02688.1"/>
    </source>
</evidence>
<dbReference type="EMBL" id="SSTE01011342">
    <property type="protein sequence ID" value="KAA0051099.1"/>
    <property type="molecule type" value="Genomic_DNA"/>
</dbReference>
<evidence type="ECO:0000313" key="1">
    <source>
        <dbReference type="EMBL" id="KAA0051099.1"/>
    </source>
</evidence>
<dbReference type="PANTHER" id="PTHR31973">
    <property type="entry name" value="POLYPROTEIN, PUTATIVE-RELATED"/>
    <property type="match status" value="1"/>
</dbReference>
<gene>
    <name evidence="2" type="ORF">E5676_scaffold1161G00140</name>
    <name evidence="1" type="ORF">E6C27_scaffold511G00410</name>
</gene>
<proteinExistence type="predicted"/>
<dbReference type="Proteomes" id="UP000321947">
    <property type="component" value="Unassembled WGS sequence"/>
</dbReference>
<evidence type="ECO:0000313" key="4">
    <source>
        <dbReference type="Proteomes" id="UP000321947"/>
    </source>
</evidence>
<dbReference type="PANTHER" id="PTHR31973:SF195">
    <property type="entry name" value="MUDR FAMILY TRANSPOSASE"/>
    <property type="match status" value="1"/>
</dbReference>
<reference evidence="3 4" key="1">
    <citation type="submission" date="2019-08" db="EMBL/GenBank/DDBJ databases">
        <title>Draft genome sequences of two oriental melons (Cucumis melo L. var makuwa).</title>
        <authorList>
            <person name="Kwon S.-Y."/>
        </authorList>
    </citation>
    <scope>NUCLEOTIDE SEQUENCE [LARGE SCALE GENOMIC DNA]</scope>
    <source>
        <strain evidence="4">cv. Chang Bougi</strain>
        <strain evidence="3">cv. SW 3</strain>
        <tissue evidence="1">Leaf</tissue>
    </source>
</reference>
<name>A0A5A7UC32_CUCMM</name>
<dbReference type="OrthoDB" id="683469at2759"/>
<dbReference type="AlphaFoldDB" id="A0A5A7UC32"/>
<dbReference type="EMBL" id="SSTD01015426">
    <property type="protein sequence ID" value="TYK02688.1"/>
    <property type="molecule type" value="Genomic_DNA"/>
</dbReference>
<organism evidence="1 3">
    <name type="scientific">Cucumis melo var. makuwa</name>
    <name type="common">Oriental melon</name>
    <dbReference type="NCBI Taxonomy" id="1194695"/>
    <lineage>
        <taxon>Eukaryota</taxon>
        <taxon>Viridiplantae</taxon>
        <taxon>Streptophyta</taxon>
        <taxon>Embryophyta</taxon>
        <taxon>Tracheophyta</taxon>
        <taxon>Spermatophyta</taxon>
        <taxon>Magnoliopsida</taxon>
        <taxon>eudicotyledons</taxon>
        <taxon>Gunneridae</taxon>
        <taxon>Pentapetalae</taxon>
        <taxon>rosids</taxon>
        <taxon>fabids</taxon>
        <taxon>Cucurbitales</taxon>
        <taxon>Cucurbitaceae</taxon>
        <taxon>Benincaseae</taxon>
        <taxon>Cucumis</taxon>
    </lineage>
</organism>
<dbReference type="STRING" id="1194695.A0A5A7UC32"/>
<evidence type="ECO:0000313" key="3">
    <source>
        <dbReference type="Proteomes" id="UP000321393"/>
    </source>
</evidence>
<comment type="caution">
    <text evidence="1">The sequence shown here is derived from an EMBL/GenBank/DDBJ whole genome shotgun (WGS) entry which is preliminary data.</text>
</comment>
<accession>A0A5A7UC32</accession>
<sequence>MLQHMVKCFAIKSHAPYEVVESTPTKWAIRCKKSEEGCRWKLRAIMKKSHGLFEITKLSDQHTCFYSELSQSHVQLDSSMIAREFCEPVKEKPSIIVAQLQSMIKEKFGYHVPYHRAWEGKRKAMAKVFGDWDELYKLLPKWLYMVKHTNPGTFVELRVQNTPTEVHIILSSVFWAFGPCIEAFSRCRPLIQIDDTHLYVKYRGKLLIATFVDSNGNLLPLAFSVVEKASADSWG</sequence>